<dbReference type="AlphaFoldDB" id="F4RDT0"/>
<dbReference type="Proteomes" id="UP000001072">
    <property type="component" value="Unassembled WGS sequence"/>
</dbReference>
<dbReference type="InParanoid" id="F4RDT0"/>
<dbReference type="EMBL" id="GL883097">
    <property type="protein sequence ID" value="EGG09455.1"/>
    <property type="molecule type" value="Genomic_DNA"/>
</dbReference>
<sequence>MAHQVKHPVVIYSLFHAHKIVARISPNQWCNLPEAETSFKSIANDGTPYNWALSLLPDRSVPFFVKRPGWFDLSGRFLPLNDYPRPIMYYDSHSTGGVADSFVLDDPKPRWVCTSSVGVIIGLQDLLNNNHNKTKVVLCHTDYSFLLFIGRNVKTSGRLCAFNQQTHMWRIMVDTLDADPPQDGNDVDGVNVPEQDANDIAGAGIV</sequence>
<dbReference type="GeneID" id="18937409"/>
<dbReference type="HOGENOM" id="CLU_1225014_0_0_1"/>
<name>F4RDT0_MELLP</name>
<keyword evidence="2" id="KW-1185">Reference proteome</keyword>
<evidence type="ECO:0000313" key="1">
    <source>
        <dbReference type="EMBL" id="EGG09455.1"/>
    </source>
</evidence>
<dbReference type="RefSeq" id="XP_007407182.1">
    <property type="nucleotide sequence ID" value="XM_007407120.1"/>
</dbReference>
<protein>
    <submittedName>
        <fullName evidence="1">Uncharacterized protein</fullName>
    </submittedName>
</protein>
<dbReference type="KEGG" id="mlr:MELLADRAFT_95932"/>
<reference evidence="2" key="1">
    <citation type="journal article" date="2011" name="Proc. Natl. Acad. Sci. U.S.A.">
        <title>Obligate biotrophy features unraveled by the genomic analysis of rust fungi.</title>
        <authorList>
            <person name="Duplessis S."/>
            <person name="Cuomo C.A."/>
            <person name="Lin Y.-C."/>
            <person name="Aerts A."/>
            <person name="Tisserant E."/>
            <person name="Veneault-Fourrey C."/>
            <person name="Joly D.L."/>
            <person name="Hacquard S."/>
            <person name="Amselem J."/>
            <person name="Cantarel B.L."/>
            <person name="Chiu R."/>
            <person name="Coutinho P.M."/>
            <person name="Feau N."/>
            <person name="Field M."/>
            <person name="Frey P."/>
            <person name="Gelhaye E."/>
            <person name="Goldberg J."/>
            <person name="Grabherr M.G."/>
            <person name="Kodira C.D."/>
            <person name="Kohler A."/>
            <person name="Kuees U."/>
            <person name="Lindquist E.A."/>
            <person name="Lucas S.M."/>
            <person name="Mago R."/>
            <person name="Mauceli E."/>
            <person name="Morin E."/>
            <person name="Murat C."/>
            <person name="Pangilinan J.L."/>
            <person name="Park R."/>
            <person name="Pearson M."/>
            <person name="Quesneville H."/>
            <person name="Rouhier N."/>
            <person name="Sakthikumar S."/>
            <person name="Salamov A.A."/>
            <person name="Schmutz J."/>
            <person name="Selles B."/>
            <person name="Shapiro H."/>
            <person name="Tanguay P."/>
            <person name="Tuskan G.A."/>
            <person name="Henrissat B."/>
            <person name="Van de Peer Y."/>
            <person name="Rouze P."/>
            <person name="Ellis J.G."/>
            <person name="Dodds P.N."/>
            <person name="Schein J.E."/>
            <person name="Zhong S."/>
            <person name="Hamelin R.C."/>
            <person name="Grigoriev I.V."/>
            <person name="Szabo L.J."/>
            <person name="Martin F."/>
        </authorList>
    </citation>
    <scope>NUCLEOTIDE SEQUENCE [LARGE SCALE GENOMIC DNA]</scope>
    <source>
        <strain evidence="2">98AG31 / pathotype 3-4-7</strain>
    </source>
</reference>
<evidence type="ECO:0000313" key="2">
    <source>
        <dbReference type="Proteomes" id="UP000001072"/>
    </source>
</evidence>
<proteinExistence type="predicted"/>
<accession>F4RDT0</accession>
<dbReference type="VEuPathDB" id="FungiDB:MELLADRAFT_95932"/>
<organism evidence="2">
    <name type="scientific">Melampsora larici-populina (strain 98AG31 / pathotype 3-4-7)</name>
    <name type="common">Poplar leaf rust fungus</name>
    <dbReference type="NCBI Taxonomy" id="747676"/>
    <lineage>
        <taxon>Eukaryota</taxon>
        <taxon>Fungi</taxon>
        <taxon>Dikarya</taxon>
        <taxon>Basidiomycota</taxon>
        <taxon>Pucciniomycotina</taxon>
        <taxon>Pucciniomycetes</taxon>
        <taxon>Pucciniales</taxon>
        <taxon>Melampsoraceae</taxon>
        <taxon>Melampsora</taxon>
    </lineage>
</organism>
<gene>
    <name evidence="1" type="ORF">MELLADRAFT_95932</name>
</gene>